<dbReference type="InterPro" id="IPR033116">
    <property type="entry name" value="TRYPSIN_SER"/>
</dbReference>
<dbReference type="InterPro" id="IPR043504">
    <property type="entry name" value="Peptidase_S1_PA_chymotrypsin"/>
</dbReference>
<evidence type="ECO:0000256" key="2">
    <source>
        <dbReference type="ARBA" id="ARBA00022525"/>
    </source>
</evidence>
<dbReference type="VEuPathDB" id="VectorBase:LDEU013176"/>
<evidence type="ECO:0000256" key="8">
    <source>
        <dbReference type="ARBA" id="ARBA00023180"/>
    </source>
</evidence>
<dbReference type="InterPro" id="IPR050127">
    <property type="entry name" value="Serine_Proteases_S1"/>
</dbReference>
<dbReference type="Proteomes" id="UP000288716">
    <property type="component" value="Unassembled WGS sequence"/>
</dbReference>
<dbReference type="EMBL" id="NCKV01033166">
    <property type="protein sequence ID" value="RWS18864.1"/>
    <property type="molecule type" value="Genomic_DNA"/>
</dbReference>
<dbReference type="FunFam" id="2.40.10.10:FF:000054">
    <property type="entry name" value="Complement C1r subcomponent"/>
    <property type="match status" value="1"/>
</dbReference>
<evidence type="ECO:0000256" key="4">
    <source>
        <dbReference type="ARBA" id="ARBA00022729"/>
    </source>
</evidence>
<organism evidence="10 11">
    <name type="scientific">Leptotrombidium deliense</name>
    <dbReference type="NCBI Taxonomy" id="299467"/>
    <lineage>
        <taxon>Eukaryota</taxon>
        <taxon>Metazoa</taxon>
        <taxon>Ecdysozoa</taxon>
        <taxon>Arthropoda</taxon>
        <taxon>Chelicerata</taxon>
        <taxon>Arachnida</taxon>
        <taxon>Acari</taxon>
        <taxon>Acariformes</taxon>
        <taxon>Trombidiformes</taxon>
        <taxon>Prostigmata</taxon>
        <taxon>Anystina</taxon>
        <taxon>Parasitengona</taxon>
        <taxon>Trombiculoidea</taxon>
        <taxon>Trombiculidae</taxon>
        <taxon>Leptotrombidium</taxon>
    </lineage>
</organism>
<feature type="domain" description="Peptidase S1" evidence="9">
    <location>
        <begin position="1"/>
        <end position="66"/>
    </location>
</feature>
<keyword evidence="11" id="KW-1185">Reference proteome</keyword>
<evidence type="ECO:0000256" key="5">
    <source>
        <dbReference type="ARBA" id="ARBA00022801"/>
    </source>
</evidence>
<name>A0A443RUE5_9ACAR</name>
<dbReference type="OrthoDB" id="10004439at2759"/>
<dbReference type="PROSITE" id="PS00135">
    <property type="entry name" value="TRYPSIN_SER"/>
    <property type="match status" value="1"/>
</dbReference>
<keyword evidence="3" id="KW-0645">Protease</keyword>
<evidence type="ECO:0000313" key="10">
    <source>
        <dbReference type="EMBL" id="RWS18864.1"/>
    </source>
</evidence>
<sequence length="77" mass="8785">MLCAGYERGRVDSCAGDSGGPLLFTKRNKWFIYGITSFGEGCGRRGKYGIYAKLTNYVKWIRKTIRKSHSSEVWRTV</sequence>
<keyword evidence="8" id="KW-0325">Glycoprotein</keyword>
<evidence type="ECO:0000256" key="6">
    <source>
        <dbReference type="ARBA" id="ARBA00022825"/>
    </source>
</evidence>
<dbReference type="InterPro" id="IPR009003">
    <property type="entry name" value="Peptidase_S1_PA"/>
</dbReference>
<evidence type="ECO:0000259" key="9">
    <source>
        <dbReference type="PROSITE" id="PS50240"/>
    </source>
</evidence>
<dbReference type="STRING" id="299467.A0A443RUE5"/>
<dbReference type="Gene3D" id="2.40.10.10">
    <property type="entry name" value="Trypsin-like serine proteases"/>
    <property type="match status" value="1"/>
</dbReference>
<comment type="subcellular location">
    <subcellularLocation>
        <location evidence="1">Secreted</location>
    </subcellularLocation>
</comment>
<keyword evidence="4" id="KW-0732">Signal</keyword>
<keyword evidence="5" id="KW-0378">Hydrolase</keyword>
<evidence type="ECO:0000256" key="3">
    <source>
        <dbReference type="ARBA" id="ARBA00022670"/>
    </source>
</evidence>
<evidence type="ECO:0000313" key="11">
    <source>
        <dbReference type="Proteomes" id="UP000288716"/>
    </source>
</evidence>
<keyword evidence="7" id="KW-1015">Disulfide bond</keyword>
<dbReference type="PROSITE" id="PS50240">
    <property type="entry name" value="TRYPSIN_DOM"/>
    <property type="match status" value="1"/>
</dbReference>
<reference evidence="10 11" key="1">
    <citation type="journal article" date="2018" name="Gigascience">
        <title>Genomes of trombidid mites reveal novel predicted allergens and laterally-transferred genes associated with secondary metabolism.</title>
        <authorList>
            <person name="Dong X."/>
            <person name="Chaisiri K."/>
            <person name="Xia D."/>
            <person name="Armstrong S.D."/>
            <person name="Fang Y."/>
            <person name="Donnelly M.J."/>
            <person name="Kadowaki T."/>
            <person name="McGarry J.W."/>
            <person name="Darby A.C."/>
            <person name="Makepeace B.L."/>
        </authorList>
    </citation>
    <scope>NUCLEOTIDE SEQUENCE [LARGE SCALE GENOMIC DNA]</scope>
    <source>
        <strain evidence="10">UoL-UT</strain>
    </source>
</reference>
<dbReference type="GO" id="GO:0005615">
    <property type="term" value="C:extracellular space"/>
    <property type="evidence" value="ECO:0007669"/>
    <property type="project" value="TreeGrafter"/>
</dbReference>
<dbReference type="Pfam" id="PF00089">
    <property type="entry name" value="Trypsin"/>
    <property type="match status" value="1"/>
</dbReference>
<comment type="caution">
    <text evidence="10">The sequence shown here is derived from an EMBL/GenBank/DDBJ whole genome shotgun (WGS) entry which is preliminary data.</text>
</comment>
<evidence type="ECO:0000256" key="7">
    <source>
        <dbReference type="ARBA" id="ARBA00023157"/>
    </source>
</evidence>
<gene>
    <name evidence="10" type="ORF">B4U80_06082</name>
</gene>
<dbReference type="GO" id="GO:0004252">
    <property type="term" value="F:serine-type endopeptidase activity"/>
    <property type="evidence" value="ECO:0007669"/>
    <property type="project" value="InterPro"/>
</dbReference>
<keyword evidence="6" id="KW-0720">Serine protease</keyword>
<dbReference type="AlphaFoldDB" id="A0A443RUE5"/>
<protein>
    <submittedName>
        <fullName evidence="10">Chymotrypsinogen B-like protein</fullName>
    </submittedName>
</protein>
<dbReference type="PANTHER" id="PTHR24264">
    <property type="entry name" value="TRYPSIN-RELATED"/>
    <property type="match status" value="1"/>
</dbReference>
<dbReference type="InterPro" id="IPR001254">
    <property type="entry name" value="Trypsin_dom"/>
</dbReference>
<dbReference type="SUPFAM" id="SSF50494">
    <property type="entry name" value="Trypsin-like serine proteases"/>
    <property type="match status" value="1"/>
</dbReference>
<dbReference type="GO" id="GO:0006508">
    <property type="term" value="P:proteolysis"/>
    <property type="evidence" value="ECO:0007669"/>
    <property type="project" value="UniProtKB-KW"/>
</dbReference>
<keyword evidence="2" id="KW-0964">Secreted</keyword>
<proteinExistence type="predicted"/>
<accession>A0A443RUE5</accession>
<dbReference type="PANTHER" id="PTHR24264:SF54">
    <property type="entry name" value="PEPTIDASE S1 DOMAIN-CONTAINING PROTEIN"/>
    <property type="match status" value="1"/>
</dbReference>
<evidence type="ECO:0000256" key="1">
    <source>
        <dbReference type="ARBA" id="ARBA00004613"/>
    </source>
</evidence>